<keyword evidence="4" id="KW-1185">Reference proteome</keyword>
<evidence type="ECO:0000256" key="1">
    <source>
        <dbReference type="SAM" id="SignalP"/>
    </source>
</evidence>
<reference evidence="3" key="2">
    <citation type="submission" date="2020-09" db="EMBL/GenBank/DDBJ databases">
        <authorList>
            <person name="Sun Q."/>
            <person name="Sedlacek I."/>
        </authorList>
    </citation>
    <scope>NUCLEOTIDE SEQUENCE</scope>
    <source>
        <strain evidence="3">CCM 7684</strain>
    </source>
</reference>
<feature type="chain" id="PRO_5035207387" description="VWFA domain-containing protein" evidence="1">
    <location>
        <begin position="23"/>
        <end position="249"/>
    </location>
</feature>
<name>A0A8J2VLN0_9RHOB</name>
<evidence type="ECO:0000313" key="4">
    <source>
        <dbReference type="Proteomes" id="UP000602745"/>
    </source>
</evidence>
<protein>
    <recommendedName>
        <fullName evidence="2">VWFA domain-containing protein</fullName>
    </recommendedName>
</protein>
<evidence type="ECO:0000259" key="2">
    <source>
        <dbReference type="PROSITE" id="PS50234"/>
    </source>
</evidence>
<dbReference type="AlphaFoldDB" id="A0A8J2VLN0"/>
<feature type="signal peptide" evidence="1">
    <location>
        <begin position="1"/>
        <end position="22"/>
    </location>
</feature>
<reference evidence="3" key="1">
    <citation type="journal article" date="2014" name="Int. J. Syst. Evol. Microbiol.">
        <title>Complete genome sequence of Corynebacterium casei LMG S-19264T (=DSM 44701T), isolated from a smear-ripened cheese.</title>
        <authorList>
            <consortium name="US DOE Joint Genome Institute (JGI-PGF)"/>
            <person name="Walter F."/>
            <person name="Albersmeier A."/>
            <person name="Kalinowski J."/>
            <person name="Ruckert C."/>
        </authorList>
    </citation>
    <scope>NUCLEOTIDE SEQUENCE</scope>
    <source>
        <strain evidence="3">CCM 7684</strain>
    </source>
</reference>
<dbReference type="EMBL" id="BMCP01000001">
    <property type="protein sequence ID" value="GGE36861.1"/>
    <property type="molecule type" value="Genomic_DNA"/>
</dbReference>
<dbReference type="Gene3D" id="3.40.50.410">
    <property type="entry name" value="von Willebrand factor, type A domain"/>
    <property type="match status" value="1"/>
</dbReference>
<proteinExistence type="predicted"/>
<evidence type="ECO:0000313" key="3">
    <source>
        <dbReference type="EMBL" id="GGE36861.1"/>
    </source>
</evidence>
<dbReference type="InterPro" id="IPR010607">
    <property type="entry name" value="DUF1194"/>
</dbReference>
<organism evidence="3 4">
    <name type="scientific">Agaricicola taiwanensis</name>
    <dbReference type="NCBI Taxonomy" id="591372"/>
    <lineage>
        <taxon>Bacteria</taxon>
        <taxon>Pseudomonadati</taxon>
        <taxon>Pseudomonadota</taxon>
        <taxon>Alphaproteobacteria</taxon>
        <taxon>Rhodobacterales</taxon>
        <taxon>Paracoccaceae</taxon>
        <taxon>Agaricicola</taxon>
    </lineage>
</organism>
<dbReference type="Pfam" id="PF06707">
    <property type="entry name" value="DUF1194"/>
    <property type="match status" value="1"/>
</dbReference>
<dbReference type="InterPro" id="IPR036465">
    <property type="entry name" value="vWFA_dom_sf"/>
</dbReference>
<gene>
    <name evidence="3" type="ORF">GCM10007276_12890</name>
</gene>
<comment type="caution">
    <text evidence="3">The sequence shown here is derived from an EMBL/GenBank/DDBJ whole genome shotgun (WGS) entry which is preliminary data.</text>
</comment>
<accession>A0A8J2VLN0</accession>
<feature type="domain" description="VWFA" evidence="2">
    <location>
        <begin position="30"/>
        <end position="230"/>
    </location>
</feature>
<keyword evidence="1" id="KW-0732">Signal</keyword>
<dbReference type="InterPro" id="IPR002035">
    <property type="entry name" value="VWF_A"/>
</dbReference>
<dbReference type="SUPFAM" id="SSF53300">
    <property type="entry name" value="vWA-like"/>
    <property type="match status" value="1"/>
</dbReference>
<dbReference type="PROSITE" id="PS50234">
    <property type="entry name" value="VWFA"/>
    <property type="match status" value="1"/>
</dbReference>
<sequence length="249" mass="26239">MIRLLTVILTLLVSLASSPVRAQQPAVDVALVLLADGSGSIDPEEFQLQRAGYADAIASPDVLSAIASNAHGRIAVAFVDWGGPQSQDVVLDWTIIDGEASAKAFGDKLRAAPKKTTGYNSISNAIGVAMQLLARAPQAERQVIDVSGDGPNIGGRAIHEARDEAVAKGIIINALAIRAEGSTTAWSSRRVPLEDYYRDNVIGGPGAFVEIARDRAGLKEAVRRKLIQEIAFLPAPAPHAASERPHSAL</sequence>
<dbReference type="Proteomes" id="UP000602745">
    <property type="component" value="Unassembled WGS sequence"/>
</dbReference>
<dbReference type="RefSeq" id="WP_188408836.1">
    <property type="nucleotide sequence ID" value="NZ_BMCP01000001.1"/>
</dbReference>